<evidence type="ECO:0000256" key="2">
    <source>
        <dbReference type="ARBA" id="ARBA00022692"/>
    </source>
</evidence>
<dbReference type="Proteomes" id="UP001274830">
    <property type="component" value="Unassembled WGS sequence"/>
</dbReference>
<evidence type="ECO:0008006" key="8">
    <source>
        <dbReference type="Google" id="ProtNLM"/>
    </source>
</evidence>
<dbReference type="Pfam" id="PF04479">
    <property type="entry name" value="RTA1"/>
    <property type="match status" value="1"/>
</dbReference>
<proteinExistence type="predicted"/>
<comment type="subcellular location">
    <subcellularLocation>
        <location evidence="1">Membrane</location>
        <topology evidence="1">Multi-pass membrane protein</topology>
    </subcellularLocation>
</comment>
<dbReference type="PANTHER" id="PTHR31465:SF8">
    <property type="entry name" value="DOMAIN PROTEIN, PUTATIVE (AFU_ORTHOLOGUE AFUA_6G14140)-RELATED"/>
    <property type="match status" value="1"/>
</dbReference>
<feature type="transmembrane region" description="Helical" evidence="5">
    <location>
        <begin position="31"/>
        <end position="48"/>
    </location>
</feature>
<dbReference type="EMBL" id="JAUTXT010000036">
    <property type="protein sequence ID" value="KAK3672108.1"/>
    <property type="molecule type" value="Genomic_DNA"/>
</dbReference>
<evidence type="ECO:0000313" key="7">
    <source>
        <dbReference type="Proteomes" id="UP001274830"/>
    </source>
</evidence>
<comment type="caution">
    <text evidence="6">The sequence shown here is derived from an EMBL/GenBank/DDBJ whole genome shotgun (WGS) entry which is preliminary data.</text>
</comment>
<sequence length="306" mass="33834">MNHILQRANENGVCTKETCDVIWSVYGYRPNLGSVIFFMAVFTISGIVSTWQGVKTKTKFFTSAMVLGSASEVIGYVAKILLWQDPFSDTGFKMSIVLLTFAPAFYAAGIYYTLKHLCSLTFGASFSRLRPAMYTYIFISCDVFSILLQAVGGALASVSQDKALLDAGDNVMVTGLATQVFTLVVFGILAGDYALAVYRNRHHLNPATAQFRHTRRFKLFILALWISYLGILIRCCYRVAELAGGWVDNKILRNQYLFICLDGMAVAIAALILNIWHPGWCLPTEAGVVTENGEVTQISDHATEKV</sequence>
<dbReference type="AlphaFoldDB" id="A0AAE0TTN3"/>
<feature type="transmembrane region" description="Helical" evidence="5">
    <location>
        <begin position="176"/>
        <end position="198"/>
    </location>
</feature>
<dbReference type="GO" id="GO:0005886">
    <property type="term" value="C:plasma membrane"/>
    <property type="evidence" value="ECO:0007669"/>
    <property type="project" value="TreeGrafter"/>
</dbReference>
<keyword evidence="2 5" id="KW-0812">Transmembrane</keyword>
<dbReference type="PANTHER" id="PTHR31465">
    <property type="entry name" value="PROTEIN RTA1-RELATED"/>
    <property type="match status" value="1"/>
</dbReference>
<feature type="transmembrane region" description="Helical" evidence="5">
    <location>
        <begin position="94"/>
        <end position="114"/>
    </location>
</feature>
<keyword evidence="7" id="KW-1185">Reference proteome</keyword>
<evidence type="ECO:0000256" key="1">
    <source>
        <dbReference type="ARBA" id="ARBA00004141"/>
    </source>
</evidence>
<accession>A0AAE0TTN3</accession>
<evidence type="ECO:0000256" key="3">
    <source>
        <dbReference type="ARBA" id="ARBA00022989"/>
    </source>
</evidence>
<feature type="transmembrane region" description="Helical" evidence="5">
    <location>
        <begin position="134"/>
        <end position="156"/>
    </location>
</feature>
<keyword evidence="4 5" id="KW-0472">Membrane</keyword>
<feature type="transmembrane region" description="Helical" evidence="5">
    <location>
        <begin position="219"/>
        <end position="240"/>
    </location>
</feature>
<dbReference type="InterPro" id="IPR007568">
    <property type="entry name" value="RTA1"/>
</dbReference>
<dbReference type="GO" id="GO:0000324">
    <property type="term" value="C:fungal-type vacuole"/>
    <property type="evidence" value="ECO:0007669"/>
    <property type="project" value="TreeGrafter"/>
</dbReference>
<reference evidence="6" key="1">
    <citation type="submission" date="2023-07" db="EMBL/GenBank/DDBJ databases">
        <title>Black Yeasts Isolated from many extreme environments.</title>
        <authorList>
            <person name="Coleine C."/>
            <person name="Stajich J.E."/>
            <person name="Selbmann L."/>
        </authorList>
    </citation>
    <scope>NUCLEOTIDE SEQUENCE</scope>
    <source>
        <strain evidence="6">CCFEE 5485</strain>
    </source>
</reference>
<evidence type="ECO:0000256" key="5">
    <source>
        <dbReference type="SAM" id="Phobius"/>
    </source>
</evidence>
<evidence type="ECO:0000313" key="6">
    <source>
        <dbReference type="EMBL" id="KAK3672108.1"/>
    </source>
</evidence>
<gene>
    <name evidence="6" type="ORF">LTR78_008079</name>
</gene>
<keyword evidence="3 5" id="KW-1133">Transmembrane helix</keyword>
<name>A0AAE0TTN3_9PEZI</name>
<organism evidence="6 7">
    <name type="scientific">Recurvomyces mirabilis</name>
    <dbReference type="NCBI Taxonomy" id="574656"/>
    <lineage>
        <taxon>Eukaryota</taxon>
        <taxon>Fungi</taxon>
        <taxon>Dikarya</taxon>
        <taxon>Ascomycota</taxon>
        <taxon>Pezizomycotina</taxon>
        <taxon>Dothideomycetes</taxon>
        <taxon>Dothideomycetidae</taxon>
        <taxon>Mycosphaerellales</taxon>
        <taxon>Teratosphaeriaceae</taxon>
        <taxon>Recurvomyces</taxon>
    </lineage>
</organism>
<protein>
    <recommendedName>
        <fullName evidence="8">Sphingoid long-chain base transporter RSB1</fullName>
    </recommendedName>
</protein>
<evidence type="ECO:0000256" key="4">
    <source>
        <dbReference type="ARBA" id="ARBA00023136"/>
    </source>
</evidence>
<feature type="transmembrane region" description="Helical" evidence="5">
    <location>
        <begin position="256"/>
        <end position="276"/>
    </location>
</feature>